<accession>A0A1I4RZR5</accession>
<keyword evidence="1" id="KW-1133">Transmembrane helix</keyword>
<sequence length="156" mass="17217">MVIRHPDPLAILLQALPAVGLVGYGTFFLRQAVAGHPPHAANLAILVLLAAMLGYALWKLSPVTVYRFRHSPAKVQIQRLGLTGLRPVLEHDLSRVQRISIERYPFGRGHRYVVCLHLRDGRRIIDGLPDAVSPEPIHDFAVRVARFYGLAPGPGA</sequence>
<dbReference type="Proteomes" id="UP000199556">
    <property type="component" value="Unassembled WGS sequence"/>
</dbReference>
<evidence type="ECO:0000256" key="1">
    <source>
        <dbReference type="SAM" id="Phobius"/>
    </source>
</evidence>
<keyword evidence="1" id="KW-0472">Membrane</keyword>
<protein>
    <recommendedName>
        <fullName evidence="4">PH domain-containing protein</fullName>
    </recommendedName>
</protein>
<dbReference type="EMBL" id="FOUO01000011">
    <property type="protein sequence ID" value="SFM57699.1"/>
    <property type="molecule type" value="Genomic_DNA"/>
</dbReference>
<name>A0A1I4RZR5_ECTMO</name>
<feature type="transmembrane region" description="Helical" evidence="1">
    <location>
        <begin position="40"/>
        <end position="58"/>
    </location>
</feature>
<feature type="transmembrane region" description="Helical" evidence="1">
    <location>
        <begin position="9"/>
        <end position="28"/>
    </location>
</feature>
<evidence type="ECO:0008006" key="4">
    <source>
        <dbReference type="Google" id="ProtNLM"/>
    </source>
</evidence>
<evidence type="ECO:0000313" key="2">
    <source>
        <dbReference type="EMBL" id="SFM57699.1"/>
    </source>
</evidence>
<dbReference type="RefSeq" id="WP_090486036.1">
    <property type="nucleotide sequence ID" value="NZ_FOUO01000011.1"/>
</dbReference>
<dbReference type="STRING" id="195064.SAMN05421721_11132"/>
<gene>
    <name evidence="2" type="ORF">SAMN05421721_11132</name>
</gene>
<evidence type="ECO:0000313" key="3">
    <source>
        <dbReference type="Proteomes" id="UP000199556"/>
    </source>
</evidence>
<reference evidence="2 3" key="1">
    <citation type="submission" date="2016-10" db="EMBL/GenBank/DDBJ databases">
        <authorList>
            <person name="de Groot N.N."/>
        </authorList>
    </citation>
    <scope>NUCLEOTIDE SEQUENCE [LARGE SCALE GENOMIC DNA]</scope>
    <source>
        <strain evidence="2 3">DSM 4180</strain>
    </source>
</reference>
<keyword evidence="1" id="KW-0812">Transmembrane</keyword>
<dbReference type="AlphaFoldDB" id="A0A1I4RZR5"/>
<keyword evidence="3" id="KW-1185">Reference proteome</keyword>
<organism evidence="2 3">
    <name type="scientific">Ectothiorhodospira mobilis</name>
    <dbReference type="NCBI Taxonomy" id="195064"/>
    <lineage>
        <taxon>Bacteria</taxon>
        <taxon>Pseudomonadati</taxon>
        <taxon>Pseudomonadota</taxon>
        <taxon>Gammaproteobacteria</taxon>
        <taxon>Chromatiales</taxon>
        <taxon>Ectothiorhodospiraceae</taxon>
        <taxon>Ectothiorhodospira</taxon>
    </lineage>
</organism>
<proteinExistence type="predicted"/>
<dbReference type="OrthoDB" id="5796656at2"/>